<protein>
    <submittedName>
        <fullName evidence="2">Uncharacterized protein</fullName>
    </submittedName>
</protein>
<organism evidence="2 3">
    <name type="scientific">Botrytis porri</name>
    <dbReference type="NCBI Taxonomy" id="87229"/>
    <lineage>
        <taxon>Eukaryota</taxon>
        <taxon>Fungi</taxon>
        <taxon>Dikarya</taxon>
        <taxon>Ascomycota</taxon>
        <taxon>Pezizomycotina</taxon>
        <taxon>Leotiomycetes</taxon>
        <taxon>Helotiales</taxon>
        <taxon>Sclerotiniaceae</taxon>
        <taxon>Botrytis</taxon>
    </lineage>
</organism>
<gene>
    <name evidence="2" type="ORF">BPOR_0463g00060</name>
</gene>
<feature type="region of interest" description="Disordered" evidence="1">
    <location>
        <begin position="1"/>
        <end position="63"/>
    </location>
</feature>
<evidence type="ECO:0000256" key="1">
    <source>
        <dbReference type="SAM" id="MobiDB-lite"/>
    </source>
</evidence>
<evidence type="ECO:0000313" key="2">
    <source>
        <dbReference type="EMBL" id="TGO84808.1"/>
    </source>
</evidence>
<sequence>MVDIGGVVTGTMHHGVKEPEQKKNEPLNVEKVWIRMESKKAREQESKRATSNSVPIPGKPKER</sequence>
<dbReference type="Proteomes" id="UP000297280">
    <property type="component" value="Unassembled WGS sequence"/>
</dbReference>
<accession>A0A4Z1KGZ5</accession>
<dbReference type="AlphaFoldDB" id="A0A4Z1KGZ5"/>
<feature type="compositionally biased region" description="Basic and acidic residues" evidence="1">
    <location>
        <begin position="32"/>
        <end position="48"/>
    </location>
</feature>
<keyword evidence="3" id="KW-1185">Reference proteome</keyword>
<dbReference type="EMBL" id="PQXO01000462">
    <property type="protein sequence ID" value="TGO84808.1"/>
    <property type="molecule type" value="Genomic_DNA"/>
</dbReference>
<feature type="compositionally biased region" description="Low complexity" evidence="1">
    <location>
        <begin position="1"/>
        <end position="13"/>
    </location>
</feature>
<evidence type="ECO:0000313" key="3">
    <source>
        <dbReference type="Proteomes" id="UP000297280"/>
    </source>
</evidence>
<feature type="compositionally biased region" description="Basic and acidic residues" evidence="1">
    <location>
        <begin position="15"/>
        <end position="25"/>
    </location>
</feature>
<comment type="caution">
    <text evidence="2">The sequence shown here is derived from an EMBL/GenBank/DDBJ whole genome shotgun (WGS) entry which is preliminary data.</text>
</comment>
<proteinExistence type="predicted"/>
<reference evidence="2 3" key="1">
    <citation type="submission" date="2017-12" db="EMBL/GenBank/DDBJ databases">
        <title>Comparative genomics of Botrytis spp.</title>
        <authorList>
            <person name="Valero-Jimenez C.A."/>
            <person name="Tapia P."/>
            <person name="Veloso J."/>
            <person name="Silva-Moreno E."/>
            <person name="Staats M."/>
            <person name="Valdes J.H."/>
            <person name="Van Kan J.A.L."/>
        </authorList>
    </citation>
    <scope>NUCLEOTIDE SEQUENCE [LARGE SCALE GENOMIC DNA]</scope>
    <source>
        <strain evidence="2 3">MUCL3349</strain>
    </source>
</reference>
<name>A0A4Z1KGZ5_9HELO</name>